<keyword evidence="3" id="KW-1185">Reference proteome</keyword>
<name>A0ABQ9NHW9_9PEZI</name>
<feature type="non-terminal residue" evidence="2">
    <location>
        <position position="1"/>
    </location>
</feature>
<comment type="caution">
    <text evidence="2">The sequence shown here is derived from an EMBL/GenBank/DDBJ whole genome shotgun (WGS) entry which is preliminary data.</text>
</comment>
<evidence type="ECO:0000313" key="2">
    <source>
        <dbReference type="EMBL" id="KAJ9625318.1"/>
    </source>
</evidence>
<organism evidence="2 3">
    <name type="scientific">Coniosporium apollinis</name>
    <dbReference type="NCBI Taxonomy" id="61459"/>
    <lineage>
        <taxon>Eukaryota</taxon>
        <taxon>Fungi</taxon>
        <taxon>Dikarya</taxon>
        <taxon>Ascomycota</taxon>
        <taxon>Pezizomycotina</taxon>
        <taxon>Dothideomycetes</taxon>
        <taxon>Dothideomycetes incertae sedis</taxon>
        <taxon>Coniosporium</taxon>
    </lineage>
</organism>
<feature type="region of interest" description="Disordered" evidence="1">
    <location>
        <begin position="1"/>
        <end position="68"/>
    </location>
</feature>
<evidence type="ECO:0000256" key="1">
    <source>
        <dbReference type="SAM" id="MobiDB-lite"/>
    </source>
</evidence>
<protein>
    <submittedName>
        <fullName evidence="2">Uncharacterized protein</fullName>
    </submittedName>
</protein>
<evidence type="ECO:0000313" key="3">
    <source>
        <dbReference type="Proteomes" id="UP001172684"/>
    </source>
</evidence>
<gene>
    <name evidence="2" type="ORF">H2201_009401</name>
</gene>
<feature type="non-terminal residue" evidence="2">
    <location>
        <position position="68"/>
    </location>
</feature>
<feature type="compositionally biased region" description="Basic residues" evidence="1">
    <location>
        <begin position="1"/>
        <end position="12"/>
    </location>
</feature>
<dbReference type="EMBL" id="JAPDRL010001455">
    <property type="protein sequence ID" value="KAJ9625318.1"/>
    <property type="molecule type" value="Genomic_DNA"/>
</dbReference>
<proteinExistence type="predicted"/>
<dbReference type="Proteomes" id="UP001172684">
    <property type="component" value="Unassembled WGS sequence"/>
</dbReference>
<sequence>GSGRRHPGRRIPLRQDADEPVPGHAIRDQGGQLPADPRRFRARHPALDHRAAPRQAVWPVHPTRAPGR</sequence>
<accession>A0ABQ9NHW9</accession>
<reference evidence="2" key="1">
    <citation type="submission" date="2022-10" db="EMBL/GenBank/DDBJ databases">
        <title>Culturing micro-colonial fungi from biological soil crusts in the Mojave desert and describing Neophaeococcomyces mojavensis, and introducing the new genera and species Taxawa tesnikishii.</title>
        <authorList>
            <person name="Kurbessoian T."/>
            <person name="Stajich J.E."/>
        </authorList>
    </citation>
    <scope>NUCLEOTIDE SEQUENCE</scope>
    <source>
        <strain evidence="2">TK_1</strain>
    </source>
</reference>